<evidence type="ECO:0000313" key="3">
    <source>
        <dbReference type="Proteomes" id="UP000590511"/>
    </source>
</evidence>
<reference evidence="2 3" key="1">
    <citation type="submission" date="2020-08" db="EMBL/GenBank/DDBJ databases">
        <title>Sequencing the genomes of 1000 actinobacteria strains.</title>
        <authorList>
            <person name="Klenk H.-P."/>
        </authorList>
    </citation>
    <scope>NUCLEOTIDE SEQUENCE [LARGE SCALE GENOMIC DNA]</scope>
    <source>
        <strain evidence="2 3">DSM 43150</strain>
    </source>
</reference>
<accession>A0A7W7HRL7</accession>
<gene>
    <name evidence="1" type="ORF">Alo02nite_63000</name>
    <name evidence="2" type="ORF">BJ964_009358</name>
</gene>
<organism evidence="2 3">
    <name type="scientific">Actinoplanes lobatus</name>
    <dbReference type="NCBI Taxonomy" id="113568"/>
    <lineage>
        <taxon>Bacteria</taxon>
        <taxon>Bacillati</taxon>
        <taxon>Actinomycetota</taxon>
        <taxon>Actinomycetes</taxon>
        <taxon>Micromonosporales</taxon>
        <taxon>Micromonosporaceae</taxon>
        <taxon>Actinoplanes</taxon>
    </lineage>
</organism>
<evidence type="ECO:0000313" key="4">
    <source>
        <dbReference type="Proteomes" id="UP000631312"/>
    </source>
</evidence>
<dbReference type="Proteomes" id="UP000631312">
    <property type="component" value="Unassembled WGS sequence"/>
</dbReference>
<reference evidence="1 4" key="2">
    <citation type="submission" date="2021-01" db="EMBL/GenBank/DDBJ databases">
        <title>Whole genome shotgun sequence of Actinoplanes lobatus NBRC 12513.</title>
        <authorList>
            <person name="Komaki H."/>
            <person name="Tamura T."/>
        </authorList>
    </citation>
    <scope>NUCLEOTIDE SEQUENCE [LARGE SCALE GENOMIC DNA]</scope>
    <source>
        <strain evidence="1 4">NBRC 12513</strain>
    </source>
</reference>
<dbReference type="Proteomes" id="UP000590511">
    <property type="component" value="Unassembled WGS sequence"/>
</dbReference>
<dbReference type="RefSeq" id="WP_188126633.1">
    <property type="nucleotide sequence ID" value="NZ_BOMP01000106.1"/>
</dbReference>
<dbReference type="AlphaFoldDB" id="A0A7W7HRL7"/>
<name>A0A7W7HRL7_9ACTN</name>
<sequence>MSTLIAFVDTTSTKKRNALAAGIDDDYEPERDFYRQIRAAIKSGRRMNKDHLAMDGVLASCPRNKKQNYQELADGWLRYVASCNADTIIDLPTGRWHVSDLTVRVTPDLAIRRENGTYDAVKLYLRLDPPTARATAATLHLLRRAMTQCLPGARPVLLDVRRNTEHTRQADCAAWLEAEVSDLADLRTRSTNTPRRAA</sequence>
<protein>
    <submittedName>
        <fullName evidence="2">Putative membrane protein</fullName>
    </submittedName>
</protein>
<dbReference type="EMBL" id="JACHNC010000001">
    <property type="protein sequence ID" value="MBB4755197.1"/>
    <property type="molecule type" value="Genomic_DNA"/>
</dbReference>
<evidence type="ECO:0000313" key="2">
    <source>
        <dbReference type="EMBL" id="MBB4755197.1"/>
    </source>
</evidence>
<evidence type="ECO:0000313" key="1">
    <source>
        <dbReference type="EMBL" id="GIE43402.1"/>
    </source>
</evidence>
<dbReference type="EMBL" id="BOMP01000106">
    <property type="protein sequence ID" value="GIE43402.1"/>
    <property type="molecule type" value="Genomic_DNA"/>
</dbReference>
<keyword evidence="4" id="KW-1185">Reference proteome</keyword>
<comment type="caution">
    <text evidence="2">The sequence shown here is derived from an EMBL/GenBank/DDBJ whole genome shotgun (WGS) entry which is preliminary data.</text>
</comment>
<proteinExistence type="predicted"/>